<dbReference type="PANTHER" id="PTHR35179:SF2">
    <property type="entry name" value="START DOMAIN-CONTAINING PROTEIN"/>
    <property type="match status" value="1"/>
</dbReference>
<dbReference type="EMBL" id="ML121527">
    <property type="protein sequence ID" value="RPB29696.1"/>
    <property type="molecule type" value="Genomic_DNA"/>
</dbReference>
<accession>A0A3N4M3F0</accession>
<organism evidence="1 2">
    <name type="scientific">Terfezia boudieri ATCC MYA-4762</name>
    <dbReference type="NCBI Taxonomy" id="1051890"/>
    <lineage>
        <taxon>Eukaryota</taxon>
        <taxon>Fungi</taxon>
        <taxon>Dikarya</taxon>
        <taxon>Ascomycota</taxon>
        <taxon>Pezizomycotina</taxon>
        <taxon>Pezizomycetes</taxon>
        <taxon>Pezizales</taxon>
        <taxon>Pezizaceae</taxon>
        <taxon>Terfezia</taxon>
    </lineage>
</organism>
<gene>
    <name evidence="1" type="ORF">L211DRAFT_800155</name>
</gene>
<name>A0A3N4M3F0_9PEZI</name>
<dbReference type="OrthoDB" id="420564at2759"/>
<reference evidence="1 2" key="1">
    <citation type="journal article" date="2018" name="Nat. Ecol. Evol.">
        <title>Pezizomycetes genomes reveal the molecular basis of ectomycorrhizal truffle lifestyle.</title>
        <authorList>
            <person name="Murat C."/>
            <person name="Payen T."/>
            <person name="Noel B."/>
            <person name="Kuo A."/>
            <person name="Morin E."/>
            <person name="Chen J."/>
            <person name="Kohler A."/>
            <person name="Krizsan K."/>
            <person name="Balestrini R."/>
            <person name="Da Silva C."/>
            <person name="Montanini B."/>
            <person name="Hainaut M."/>
            <person name="Levati E."/>
            <person name="Barry K.W."/>
            <person name="Belfiori B."/>
            <person name="Cichocki N."/>
            <person name="Clum A."/>
            <person name="Dockter R.B."/>
            <person name="Fauchery L."/>
            <person name="Guy J."/>
            <person name="Iotti M."/>
            <person name="Le Tacon F."/>
            <person name="Lindquist E.A."/>
            <person name="Lipzen A."/>
            <person name="Malagnac F."/>
            <person name="Mello A."/>
            <person name="Molinier V."/>
            <person name="Miyauchi S."/>
            <person name="Poulain J."/>
            <person name="Riccioni C."/>
            <person name="Rubini A."/>
            <person name="Sitrit Y."/>
            <person name="Splivallo R."/>
            <person name="Traeger S."/>
            <person name="Wang M."/>
            <person name="Zifcakova L."/>
            <person name="Wipf D."/>
            <person name="Zambonelli A."/>
            <person name="Paolocci F."/>
            <person name="Nowrousian M."/>
            <person name="Ottonello S."/>
            <person name="Baldrian P."/>
            <person name="Spatafora J.W."/>
            <person name="Henrissat B."/>
            <person name="Nagy L.G."/>
            <person name="Aury J.M."/>
            <person name="Wincker P."/>
            <person name="Grigoriev I.V."/>
            <person name="Bonfante P."/>
            <person name="Martin F.M."/>
        </authorList>
    </citation>
    <scope>NUCLEOTIDE SEQUENCE [LARGE SCALE GENOMIC DNA]</scope>
    <source>
        <strain evidence="1 2">ATCC MYA-4762</strain>
    </source>
</reference>
<protein>
    <submittedName>
        <fullName evidence="1">Uncharacterized protein</fullName>
    </submittedName>
</protein>
<dbReference type="Proteomes" id="UP000267821">
    <property type="component" value="Unassembled WGS sequence"/>
</dbReference>
<keyword evidence="2" id="KW-1185">Reference proteome</keyword>
<dbReference type="STRING" id="1051890.A0A3N4M3F0"/>
<proteinExistence type="predicted"/>
<sequence length="370" mass="41552">MVPGHPPQWNPPNLPHILSPDSGFTIITQNAYRLPQCPIEPLLQALLITQPEFDLNETHIICDRNVLQNLYRFVSRQSRKDFDIGIEMVNNTALFTRLDGATSEVIDPTIQFQGYGLSFAKEFVKSSDMMQGMGEHYRIVGYTFGGLNLVVRYITDAYYDATPATAVIQDPIAMPSLEERIVNAAATPPTSDHPLADIFMDKLLKQLSKLGMEKEIPEESSPIIPLPSVGSSTSSSGQRLSIYRAGELVPQEHIIELKTTKSDCTPQRWFSNTRNLYIGVHNKGVFTNVVKRTEDDATVAAWEQTQRESLGKLAGLLGRIVSLGKQSTERLRIRCVKGTLTLQNWDGKETPWYRVKPLPRELKEKWQVAA</sequence>
<dbReference type="AlphaFoldDB" id="A0A3N4M3F0"/>
<dbReference type="InParanoid" id="A0A3N4M3F0"/>
<evidence type="ECO:0000313" key="1">
    <source>
        <dbReference type="EMBL" id="RPB29696.1"/>
    </source>
</evidence>
<evidence type="ECO:0000313" key="2">
    <source>
        <dbReference type="Proteomes" id="UP000267821"/>
    </source>
</evidence>
<dbReference type="PANTHER" id="PTHR35179">
    <property type="entry name" value="PROTEIN CBG02620"/>
    <property type="match status" value="1"/>
</dbReference>